<protein>
    <recommendedName>
        <fullName evidence="2">Glucose-methanol-choline oxidoreductase C-terminal domain-containing protein</fullName>
    </recommendedName>
</protein>
<evidence type="ECO:0000313" key="3">
    <source>
        <dbReference type="EMBL" id="QOL80835.1"/>
    </source>
</evidence>
<evidence type="ECO:0000259" key="2">
    <source>
        <dbReference type="Pfam" id="PF05199"/>
    </source>
</evidence>
<dbReference type="Pfam" id="PF05199">
    <property type="entry name" value="GMC_oxred_C"/>
    <property type="match status" value="1"/>
</dbReference>
<dbReference type="KEGG" id="pshq:F3W81_08415"/>
<reference evidence="3 4" key="1">
    <citation type="submission" date="2019-10" db="EMBL/GenBank/DDBJ databases">
        <title>Pseudopuniceibacterium sp. HQ09 islated from Antarctica.</title>
        <authorList>
            <person name="Liao L."/>
            <person name="Su S."/>
            <person name="Chen B."/>
            <person name="Yu Y."/>
        </authorList>
    </citation>
    <scope>NUCLEOTIDE SEQUENCE [LARGE SCALE GENOMIC DNA]</scope>
    <source>
        <strain evidence="3 4">HQ09</strain>
    </source>
</reference>
<feature type="domain" description="Glucose-methanol-choline oxidoreductase C-terminal" evidence="2">
    <location>
        <begin position="1"/>
        <end position="45"/>
    </location>
</feature>
<dbReference type="SUPFAM" id="SSF51905">
    <property type="entry name" value="FAD/NAD(P)-binding domain"/>
    <property type="match status" value="1"/>
</dbReference>
<dbReference type="AlphaFoldDB" id="A0A7L9WKB1"/>
<dbReference type="InterPro" id="IPR012132">
    <property type="entry name" value="GMC_OxRdtase"/>
</dbReference>
<dbReference type="PANTHER" id="PTHR11552:SF227">
    <property type="entry name" value="GLUCOSE DEHYDROGENASE [FAD, QUINONE]-LIKE PROTEIN"/>
    <property type="match status" value="1"/>
</dbReference>
<name>A0A7L9WKB1_9RHOB</name>
<dbReference type="EMBL" id="CP045201">
    <property type="protein sequence ID" value="QOL80835.1"/>
    <property type="molecule type" value="Genomic_DNA"/>
</dbReference>
<dbReference type="GO" id="GO:0016614">
    <property type="term" value="F:oxidoreductase activity, acting on CH-OH group of donors"/>
    <property type="evidence" value="ECO:0007669"/>
    <property type="project" value="InterPro"/>
</dbReference>
<sequence length="56" mass="5816">MGSDARSVVDPELRVRGVGGLRVVHFSIMPVIPSGNTNAPSIMIGEKGADIILGDL</sequence>
<dbReference type="InterPro" id="IPR007867">
    <property type="entry name" value="GMC_OxRtase_C"/>
</dbReference>
<dbReference type="GO" id="GO:0050660">
    <property type="term" value="F:flavin adenine dinucleotide binding"/>
    <property type="evidence" value="ECO:0007669"/>
    <property type="project" value="InterPro"/>
</dbReference>
<organism evidence="3 4">
    <name type="scientific">Pseudooceanicola spongiae</name>
    <dbReference type="NCBI Taxonomy" id="2613965"/>
    <lineage>
        <taxon>Bacteria</taxon>
        <taxon>Pseudomonadati</taxon>
        <taxon>Pseudomonadota</taxon>
        <taxon>Alphaproteobacteria</taxon>
        <taxon>Rhodobacterales</taxon>
        <taxon>Paracoccaceae</taxon>
        <taxon>Pseudooceanicola</taxon>
    </lineage>
</organism>
<accession>A0A7L9WKB1</accession>
<keyword evidence="4" id="KW-1185">Reference proteome</keyword>
<proteinExistence type="inferred from homology"/>
<dbReference type="Gene3D" id="3.50.50.60">
    <property type="entry name" value="FAD/NAD(P)-binding domain"/>
    <property type="match status" value="1"/>
</dbReference>
<dbReference type="InterPro" id="IPR036188">
    <property type="entry name" value="FAD/NAD-bd_sf"/>
</dbReference>
<evidence type="ECO:0000313" key="4">
    <source>
        <dbReference type="Proteomes" id="UP000594118"/>
    </source>
</evidence>
<dbReference type="PANTHER" id="PTHR11552">
    <property type="entry name" value="GLUCOSE-METHANOL-CHOLINE GMC OXIDOREDUCTASE"/>
    <property type="match status" value="1"/>
</dbReference>
<gene>
    <name evidence="3" type="ORF">F3W81_08415</name>
</gene>
<dbReference type="Proteomes" id="UP000594118">
    <property type="component" value="Chromosome"/>
</dbReference>
<comment type="similarity">
    <text evidence="1">Belongs to the GMC oxidoreductase family.</text>
</comment>
<evidence type="ECO:0000256" key="1">
    <source>
        <dbReference type="ARBA" id="ARBA00010790"/>
    </source>
</evidence>